<dbReference type="InterPro" id="IPR011990">
    <property type="entry name" value="TPR-like_helical_dom_sf"/>
</dbReference>
<dbReference type="Gene3D" id="1.25.40.10">
    <property type="entry name" value="Tetratricopeptide repeat domain"/>
    <property type="match status" value="1"/>
</dbReference>
<gene>
    <name evidence="2" type="ORF">OPDIPICF_02883</name>
</gene>
<evidence type="ECO:0000313" key="3">
    <source>
        <dbReference type="Proteomes" id="UP000441399"/>
    </source>
</evidence>
<sequence>MNTKIFEQVHTLATDMLAAAESENSEQFSRLYQELQSICFDNEDDESKNHPVQWETLADFTEDAEEALRHYKKALGFADEIGARDYKASICYAQAMLLADEERLDEARSAIEEAQEYSNGLSDQELLDDIAELSKALEG</sequence>
<evidence type="ECO:0000313" key="2">
    <source>
        <dbReference type="EMBL" id="CAA0123818.1"/>
    </source>
</evidence>
<reference evidence="2 3" key="1">
    <citation type="submission" date="2019-11" db="EMBL/GenBank/DDBJ databases">
        <authorList>
            <person name="Holert J."/>
        </authorList>
    </citation>
    <scope>NUCLEOTIDE SEQUENCE [LARGE SCALE GENOMIC DNA]</scope>
    <source>
        <strain evidence="2">SB11_3</strain>
    </source>
</reference>
<dbReference type="Proteomes" id="UP000441399">
    <property type="component" value="Unassembled WGS sequence"/>
</dbReference>
<name>A0A5S9QYC7_9GAMM</name>
<proteinExistence type="predicted"/>
<protein>
    <recommendedName>
        <fullName evidence="4">Replicative DNA helicase</fullName>
    </recommendedName>
</protein>
<evidence type="ECO:0000256" key="1">
    <source>
        <dbReference type="SAM" id="Coils"/>
    </source>
</evidence>
<keyword evidence="1" id="KW-0175">Coiled coil</keyword>
<accession>A0A5S9QYC7</accession>
<dbReference type="SUPFAM" id="SSF48452">
    <property type="entry name" value="TPR-like"/>
    <property type="match status" value="1"/>
</dbReference>
<dbReference type="AlphaFoldDB" id="A0A5S9QYC7"/>
<feature type="coiled-coil region" evidence="1">
    <location>
        <begin position="97"/>
        <end position="124"/>
    </location>
</feature>
<keyword evidence="3" id="KW-1185">Reference proteome</keyword>
<organism evidence="2 3">
    <name type="scientific">BD1-7 clade bacterium</name>
    <dbReference type="NCBI Taxonomy" id="2029982"/>
    <lineage>
        <taxon>Bacteria</taxon>
        <taxon>Pseudomonadati</taxon>
        <taxon>Pseudomonadota</taxon>
        <taxon>Gammaproteobacteria</taxon>
        <taxon>Cellvibrionales</taxon>
        <taxon>Spongiibacteraceae</taxon>
        <taxon>BD1-7 clade</taxon>
    </lineage>
</organism>
<dbReference type="OrthoDB" id="5738400at2"/>
<evidence type="ECO:0008006" key="4">
    <source>
        <dbReference type="Google" id="ProtNLM"/>
    </source>
</evidence>
<dbReference type="EMBL" id="CACSIO010000056">
    <property type="protein sequence ID" value="CAA0123818.1"/>
    <property type="molecule type" value="Genomic_DNA"/>
</dbReference>